<dbReference type="InterPro" id="IPR029058">
    <property type="entry name" value="AB_hydrolase_fold"/>
</dbReference>
<dbReference type="Pfam" id="PF06500">
    <property type="entry name" value="FrsA-like"/>
    <property type="match status" value="1"/>
</dbReference>
<dbReference type="RefSeq" id="WP_189192253.1">
    <property type="nucleotide sequence ID" value="NZ_BMMM01000030.1"/>
</dbReference>
<dbReference type="PANTHER" id="PTHR22946:SF12">
    <property type="entry name" value="CONIDIAL PIGMENT BIOSYNTHESIS PROTEIN AYG1 (AFU_ORTHOLOGUE AFUA_2G17550)"/>
    <property type="match status" value="1"/>
</dbReference>
<feature type="compositionally biased region" description="Basic and acidic residues" evidence="3">
    <location>
        <begin position="1"/>
        <end position="11"/>
    </location>
</feature>
<dbReference type="Proteomes" id="UP000600365">
    <property type="component" value="Unassembled WGS sequence"/>
</dbReference>
<dbReference type="EMBL" id="BMMM01000030">
    <property type="protein sequence ID" value="GGN94120.1"/>
    <property type="molecule type" value="Genomic_DNA"/>
</dbReference>
<dbReference type="InterPro" id="IPR019587">
    <property type="entry name" value="Polyketide_cyclase/dehydratase"/>
</dbReference>
<name>A0A917YF69_9ACTN</name>
<reference evidence="4 5" key="1">
    <citation type="journal article" date="2014" name="Int. J. Syst. Evol. Microbiol.">
        <title>Complete genome sequence of Corynebacterium casei LMG S-19264T (=DSM 44701T), isolated from a smear-ripened cheese.</title>
        <authorList>
            <consortium name="US DOE Joint Genome Institute (JGI-PGF)"/>
            <person name="Walter F."/>
            <person name="Albersmeier A."/>
            <person name="Kalinowski J."/>
            <person name="Ruckert C."/>
        </authorList>
    </citation>
    <scope>NUCLEOTIDE SEQUENCE [LARGE SCALE GENOMIC DNA]</scope>
    <source>
        <strain evidence="4 5">CGMCC 4.7111</strain>
    </source>
</reference>
<comment type="caution">
    <text evidence="4">The sequence shown here is derived from an EMBL/GenBank/DDBJ whole genome shotgun (WGS) entry which is preliminary data.</text>
</comment>
<keyword evidence="5" id="KW-1185">Reference proteome</keyword>
<evidence type="ECO:0000313" key="4">
    <source>
        <dbReference type="EMBL" id="GGN94120.1"/>
    </source>
</evidence>
<dbReference type="InterPro" id="IPR010520">
    <property type="entry name" value="FrsA-like"/>
</dbReference>
<evidence type="ECO:0000256" key="3">
    <source>
        <dbReference type="SAM" id="MobiDB-lite"/>
    </source>
</evidence>
<dbReference type="Gene3D" id="3.30.530.20">
    <property type="match status" value="1"/>
</dbReference>
<keyword evidence="2" id="KW-0378">Hydrolase</keyword>
<dbReference type="SUPFAM" id="SSF53474">
    <property type="entry name" value="alpha/beta-Hydrolases"/>
    <property type="match status" value="1"/>
</dbReference>
<dbReference type="SUPFAM" id="SSF55961">
    <property type="entry name" value="Bet v1-like"/>
    <property type="match status" value="1"/>
</dbReference>
<sequence>MSTHTASEKKSPTTSRKKSSTAAEAQASTAGERNSVVNTVVIEAPADRVWRTCTDVERWPSIFPTTREVRRTEVGAHEVVMDMTVANELGVNAVRSHRWYRPDEFRIDFRMVTLPPAIAEMEGSWTVEPADGGARLVIEHIFVPRQDGEQEEGADTADLGDTLFRTTENVLAVLKEWLETDRDLAADEGLRDAWGPRNAGNGISAETFENCELFFSRLGLASLDWGDITMVLKDLRKESTHEDWADWHRRWSALGVHYEERAAEALAAGHLETFRTANRKAAACHHYAEFFYFDDAQAKIDSRDRVTEVFERGIPHLNEVVTAFNVTSDGLVVPGYLMRPPGEGPWPTVLLINGLDSAKEVELYAFAREFMARGMAAVVFDGPGQGVHIGRTPMAVDFERVVATVMEEVVRRPEVDEDRIGIFGVSFGGYLAARAAATVPGFRACVNLSGGFDLDNYSDVNVMVKKDFRFVFDQTDDDAMAELARTKLNLREIPPLRIPLLAIHGELDTIIPIDSCERMLDWAAEKTEMIRYPGERHVATNYFGDFIPRFSDWMADRLGAQARP</sequence>
<dbReference type="PANTHER" id="PTHR22946">
    <property type="entry name" value="DIENELACTONE HYDROLASE DOMAIN-CONTAINING PROTEIN-RELATED"/>
    <property type="match status" value="1"/>
</dbReference>
<dbReference type="CDD" id="cd08861">
    <property type="entry name" value="OtcD1_ARO-CYC_like"/>
    <property type="match status" value="1"/>
</dbReference>
<comment type="similarity">
    <text evidence="1">Belongs to the AB hydrolase superfamily.</text>
</comment>
<dbReference type="Gene3D" id="1.20.1440.110">
    <property type="entry name" value="acylaminoacyl peptidase"/>
    <property type="match status" value="1"/>
</dbReference>
<organism evidence="4 5">
    <name type="scientific">Streptomyces albiflavescens</name>
    <dbReference type="NCBI Taxonomy" id="1623582"/>
    <lineage>
        <taxon>Bacteria</taxon>
        <taxon>Bacillati</taxon>
        <taxon>Actinomycetota</taxon>
        <taxon>Actinomycetes</taxon>
        <taxon>Kitasatosporales</taxon>
        <taxon>Streptomycetaceae</taxon>
        <taxon>Streptomyces</taxon>
    </lineage>
</organism>
<dbReference type="Gene3D" id="3.40.50.1820">
    <property type="entry name" value="alpha/beta hydrolase"/>
    <property type="match status" value="1"/>
</dbReference>
<gene>
    <name evidence="4" type="ORF">GCM10011579_093310</name>
</gene>
<protein>
    <submittedName>
        <fullName evidence="4">Uncharacterized protein</fullName>
    </submittedName>
</protein>
<dbReference type="AlphaFoldDB" id="A0A917YF69"/>
<evidence type="ECO:0000313" key="5">
    <source>
        <dbReference type="Proteomes" id="UP000600365"/>
    </source>
</evidence>
<evidence type="ECO:0000256" key="2">
    <source>
        <dbReference type="ARBA" id="ARBA00022801"/>
    </source>
</evidence>
<dbReference type="InterPro" id="IPR023393">
    <property type="entry name" value="START-like_dom_sf"/>
</dbReference>
<proteinExistence type="inferred from homology"/>
<dbReference type="GO" id="GO:0016787">
    <property type="term" value="F:hydrolase activity"/>
    <property type="evidence" value="ECO:0007669"/>
    <property type="project" value="UniProtKB-KW"/>
</dbReference>
<dbReference type="InterPro" id="IPR050261">
    <property type="entry name" value="FrsA_esterase"/>
</dbReference>
<dbReference type="Pfam" id="PF10604">
    <property type="entry name" value="Polyketide_cyc2"/>
    <property type="match status" value="1"/>
</dbReference>
<accession>A0A917YF69</accession>
<feature type="region of interest" description="Disordered" evidence="3">
    <location>
        <begin position="1"/>
        <end position="32"/>
    </location>
</feature>
<evidence type="ECO:0000256" key="1">
    <source>
        <dbReference type="ARBA" id="ARBA00008645"/>
    </source>
</evidence>
<feature type="compositionally biased region" description="Low complexity" evidence="3">
    <location>
        <begin position="20"/>
        <end position="30"/>
    </location>
</feature>